<evidence type="ECO:0000256" key="2">
    <source>
        <dbReference type="ARBA" id="ARBA00023136"/>
    </source>
</evidence>
<evidence type="ECO:0000259" key="6">
    <source>
        <dbReference type="Pfam" id="PF09864"/>
    </source>
</evidence>
<organism evidence="7 8">
    <name type="scientific">Neisseria brasiliensis</name>
    <dbReference type="NCBI Taxonomy" id="2666100"/>
    <lineage>
        <taxon>Bacteria</taxon>
        <taxon>Pseudomonadati</taxon>
        <taxon>Pseudomonadota</taxon>
        <taxon>Betaproteobacteria</taxon>
        <taxon>Neisseriales</taxon>
        <taxon>Neisseriaceae</taxon>
        <taxon>Neisseria</taxon>
    </lineage>
</organism>
<feature type="signal peptide" evidence="5">
    <location>
        <begin position="1"/>
        <end position="29"/>
    </location>
</feature>
<keyword evidence="4" id="KW-0449">Lipoprotein</keyword>
<dbReference type="Gene3D" id="2.40.128.200">
    <property type="match status" value="1"/>
</dbReference>
<name>A0A7X2KYQ7_9NEIS</name>
<gene>
    <name evidence="7" type="ORF">GJU80_07255</name>
</gene>
<evidence type="ECO:0000313" key="8">
    <source>
        <dbReference type="Proteomes" id="UP000486297"/>
    </source>
</evidence>
<protein>
    <recommendedName>
        <fullName evidence="6">C-type lysozyme inhibitor domain-containing protein</fullName>
    </recommendedName>
</protein>
<keyword evidence="1 5" id="KW-0732">Signal</keyword>
<dbReference type="PROSITE" id="PS51257">
    <property type="entry name" value="PROKAR_LIPOPROTEIN"/>
    <property type="match status" value="1"/>
</dbReference>
<dbReference type="Proteomes" id="UP000486297">
    <property type="component" value="Unassembled WGS sequence"/>
</dbReference>
<evidence type="ECO:0000256" key="1">
    <source>
        <dbReference type="ARBA" id="ARBA00022729"/>
    </source>
</evidence>
<evidence type="ECO:0000256" key="3">
    <source>
        <dbReference type="ARBA" id="ARBA00023139"/>
    </source>
</evidence>
<dbReference type="InterPro" id="IPR036328">
    <property type="entry name" value="MliC_sf"/>
</dbReference>
<dbReference type="EMBL" id="WJXO01000001">
    <property type="protein sequence ID" value="MRN38282.1"/>
    <property type="molecule type" value="Genomic_DNA"/>
</dbReference>
<dbReference type="AlphaFoldDB" id="A0A7X2KYQ7"/>
<dbReference type="InterPro" id="IPR018660">
    <property type="entry name" value="MliC"/>
</dbReference>
<proteinExistence type="predicted"/>
<evidence type="ECO:0000313" key="7">
    <source>
        <dbReference type="EMBL" id="MRN38282.1"/>
    </source>
</evidence>
<feature type="chain" id="PRO_5030826125" description="C-type lysozyme inhibitor domain-containing protein" evidence="5">
    <location>
        <begin position="30"/>
        <end position="141"/>
    </location>
</feature>
<sequence length="141" mass="15184">MHKHNATEKECFMKTITAATLAASITLLAACAQSGNSHSHHHHDHGHHRHHKVDMSKPMTFECNNGMTVNVQKAGQDKVKLTVENRSAVLTQTSAASGELYTGTTGLWGTGAEWHQKGSEAHFAYTGLHGAKGATACYHGK</sequence>
<comment type="caution">
    <text evidence="7">The sequence shown here is derived from an EMBL/GenBank/DDBJ whole genome shotgun (WGS) entry which is preliminary data.</text>
</comment>
<dbReference type="Pfam" id="PF09864">
    <property type="entry name" value="MliC"/>
    <property type="match status" value="1"/>
</dbReference>
<keyword evidence="3" id="KW-0564">Palmitate</keyword>
<reference evidence="7" key="1">
    <citation type="journal article" name="Emerg. Infect. Dis.">
        <title>Two cases of a newly characterized neisseria species.</title>
        <authorList>
            <person name="Mustapha M."/>
            <person name="Lemos A.P.S."/>
            <person name="Harrison L.H."/>
            <person name="Vantyne D."/>
            <person name="Sacchi C.T."/>
        </authorList>
    </citation>
    <scope>NUCLEOTIDE SEQUENCE</scope>
    <source>
        <strain evidence="7">N.95.16</strain>
    </source>
</reference>
<evidence type="ECO:0000256" key="4">
    <source>
        <dbReference type="ARBA" id="ARBA00023288"/>
    </source>
</evidence>
<keyword evidence="2" id="KW-0472">Membrane</keyword>
<feature type="domain" description="C-type lysozyme inhibitor" evidence="6">
    <location>
        <begin position="61"/>
        <end position="124"/>
    </location>
</feature>
<evidence type="ECO:0000256" key="5">
    <source>
        <dbReference type="SAM" id="SignalP"/>
    </source>
</evidence>
<keyword evidence="8" id="KW-1185">Reference proteome</keyword>
<dbReference type="SUPFAM" id="SSF141488">
    <property type="entry name" value="YdhA-like"/>
    <property type="match status" value="1"/>
</dbReference>
<accession>A0A7X2KYQ7</accession>